<dbReference type="PANTHER" id="PTHR19879:SF9">
    <property type="entry name" value="TRANSCRIPTION INITIATION FACTOR TFIID SUBUNIT 5"/>
    <property type="match status" value="1"/>
</dbReference>
<accession>M2RC72</accession>
<evidence type="ECO:0000256" key="3">
    <source>
        <dbReference type="PROSITE-ProRule" id="PRU00221"/>
    </source>
</evidence>
<dbReference type="CDD" id="cd00200">
    <property type="entry name" value="WD40"/>
    <property type="match status" value="1"/>
</dbReference>
<dbReference type="Gene3D" id="2.130.10.10">
    <property type="entry name" value="YVTN repeat-like/Quinoprotein amine dehydrogenase"/>
    <property type="match status" value="2"/>
</dbReference>
<feature type="repeat" description="WD" evidence="3">
    <location>
        <begin position="270"/>
        <end position="302"/>
    </location>
</feature>
<protein>
    <submittedName>
        <fullName evidence="5">Uncharacterized protein</fullName>
    </submittedName>
</protein>
<dbReference type="PROSITE" id="PS00678">
    <property type="entry name" value="WD_REPEATS_1"/>
    <property type="match status" value="2"/>
</dbReference>
<evidence type="ECO:0000256" key="1">
    <source>
        <dbReference type="ARBA" id="ARBA00022574"/>
    </source>
</evidence>
<keyword evidence="2" id="KW-0677">Repeat</keyword>
<evidence type="ECO:0000313" key="6">
    <source>
        <dbReference type="Proteomes" id="UP000016930"/>
    </source>
</evidence>
<evidence type="ECO:0000256" key="4">
    <source>
        <dbReference type="SAM" id="MobiDB-lite"/>
    </source>
</evidence>
<feature type="repeat" description="WD" evidence="3">
    <location>
        <begin position="228"/>
        <end position="263"/>
    </location>
</feature>
<dbReference type="HOGENOM" id="CLU_546267_0_0_1"/>
<name>M2RC72_CERS8</name>
<dbReference type="InterPro" id="IPR015943">
    <property type="entry name" value="WD40/YVTN_repeat-like_dom_sf"/>
</dbReference>
<organism evidence="5 6">
    <name type="scientific">Ceriporiopsis subvermispora (strain B)</name>
    <name type="common">White-rot fungus</name>
    <name type="synonym">Gelatoporia subvermispora</name>
    <dbReference type="NCBI Taxonomy" id="914234"/>
    <lineage>
        <taxon>Eukaryota</taxon>
        <taxon>Fungi</taxon>
        <taxon>Dikarya</taxon>
        <taxon>Basidiomycota</taxon>
        <taxon>Agaricomycotina</taxon>
        <taxon>Agaricomycetes</taxon>
        <taxon>Polyporales</taxon>
        <taxon>Gelatoporiaceae</taxon>
        <taxon>Gelatoporia</taxon>
    </lineage>
</organism>
<dbReference type="Pfam" id="PF00400">
    <property type="entry name" value="WD40"/>
    <property type="match status" value="6"/>
</dbReference>
<dbReference type="SUPFAM" id="SSF50978">
    <property type="entry name" value="WD40 repeat-like"/>
    <property type="match status" value="1"/>
</dbReference>
<dbReference type="PANTHER" id="PTHR19879">
    <property type="entry name" value="TRANSCRIPTION INITIATION FACTOR TFIID"/>
    <property type="match status" value="1"/>
</dbReference>
<dbReference type="SMART" id="SM00320">
    <property type="entry name" value="WD40"/>
    <property type="match status" value="7"/>
</dbReference>
<proteinExistence type="predicted"/>
<gene>
    <name evidence="5" type="ORF">CERSUDRAFT_115389</name>
</gene>
<dbReference type="STRING" id="914234.M2RC72"/>
<evidence type="ECO:0000256" key="2">
    <source>
        <dbReference type="ARBA" id="ARBA00022737"/>
    </source>
</evidence>
<feature type="region of interest" description="Disordered" evidence="4">
    <location>
        <begin position="425"/>
        <end position="455"/>
    </location>
</feature>
<feature type="repeat" description="WD" evidence="3">
    <location>
        <begin position="99"/>
        <end position="140"/>
    </location>
</feature>
<dbReference type="InterPro" id="IPR001680">
    <property type="entry name" value="WD40_rpt"/>
</dbReference>
<dbReference type="OrthoDB" id="6262491at2759"/>
<evidence type="ECO:0000313" key="5">
    <source>
        <dbReference type="EMBL" id="EMD36386.1"/>
    </source>
</evidence>
<keyword evidence="1 3" id="KW-0853">WD repeat</keyword>
<dbReference type="PRINTS" id="PR00320">
    <property type="entry name" value="GPROTEINBRPT"/>
</dbReference>
<feature type="repeat" description="WD" evidence="3">
    <location>
        <begin position="64"/>
        <end position="98"/>
    </location>
</feature>
<dbReference type="EMBL" id="KB445798">
    <property type="protein sequence ID" value="EMD36386.1"/>
    <property type="molecule type" value="Genomic_DNA"/>
</dbReference>
<dbReference type="AlphaFoldDB" id="M2RC72"/>
<sequence length="499" mass="54484">MFRKAFVQVDMSTILDVRHNHMVHSLAFSPDGGIIAISSGDGILQFATLNGHKTQVDAAFGGPVRTVAFSSSGSWFATASGDHAVRIWDVASMTELLLLNGNLARVNKVSFSPDGSYVASASTDGTVRLWDSSTGEPFLMWDKDDVDHACISLAFSSNGTHLFVGTDQGTIYLVDSTTGADTTFFVDEYRGPISTVDVSYNGSCIAASHPRAVLLWKSFTPGTPPIMLEGHTETVYCVTFTPNGSRLVSGSFDNTVRVWDVKTCDVICVLQDHTADIMSIAVSPSESYIVSGDESGVIRLWDTAIADAHIEMEFELPSGISSEVSLLAGKVDDELDTYSETELSNNRATHRLTQRSTIDNREILPASVSTELNNFMIPRILPLDNTDCVCSEERCARGTGLRQCMHLVLDTIRKYMRPRRMQARRSVTSGLSQEHKVQALDQPRVSGSSSGELEGKHVEMRTPSFVCENASYGRARTLIGAVVVDREMHTSRWCCTGSH</sequence>
<dbReference type="Proteomes" id="UP000016930">
    <property type="component" value="Unassembled WGS sequence"/>
</dbReference>
<keyword evidence="6" id="KW-1185">Reference proteome</keyword>
<dbReference type="InterPro" id="IPR020472">
    <property type="entry name" value="WD40_PAC1"/>
</dbReference>
<reference evidence="5 6" key="1">
    <citation type="journal article" date="2012" name="Proc. Natl. Acad. Sci. U.S.A.">
        <title>Comparative genomics of Ceriporiopsis subvermispora and Phanerochaete chrysosporium provide insight into selective ligninolysis.</title>
        <authorList>
            <person name="Fernandez-Fueyo E."/>
            <person name="Ruiz-Duenas F.J."/>
            <person name="Ferreira P."/>
            <person name="Floudas D."/>
            <person name="Hibbett D.S."/>
            <person name="Canessa P."/>
            <person name="Larrondo L.F."/>
            <person name="James T.Y."/>
            <person name="Seelenfreund D."/>
            <person name="Lobos S."/>
            <person name="Polanco R."/>
            <person name="Tello M."/>
            <person name="Honda Y."/>
            <person name="Watanabe T."/>
            <person name="Watanabe T."/>
            <person name="Ryu J.S."/>
            <person name="Kubicek C.P."/>
            <person name="Schmoll M."/>
            <person name="Gaskell J."/>
            <person name="Hammel K.E."/>
            <person name="St John F.J."/>
            <person name="Vanden Wymelenberg A."/>
            <person name="Sabat G."/>
            <person name="Splinter BonDurant S."/>
            <person name="Syed K."/>
            <person name="Yadav J.S."/>
            <person name="Doddapaneni H."/>
            <person name="Subramanian V."/>
            <person name="Lavin J.L."/>
            <person name="Oguiza J.A."/>
            <person name="Perez G."/>
            <person name="Pisabarro A.G."/>
            <person name="Ramirez L."/>
            <person name="Santoyo F."/>
            <person name="Master E."/>
            <person name="Coutinho P.M."/>
            <person name="Henrissat B."/>
            <person name="Lombard V."/>
            <person name="Magnuson J.K."/>
            <person name="Kuees U."/>
            <person name="Hori C."/>
            <person name="Igarashi K."/>
            <person name="Samejima M."/>
            <person name="Held B.W."/>
            <person name="Barry K.W."/>
            <person name="LaButti K.M."/>
            <person name="Lapidus A."/>
            <person name="Lindquist E.A."/>
            <person name="Lucas S.M."/>
            <person name="Riley R."/>
            <person name="Salamov A.A."/>
            <person name="Hoffmeister D."/>
            <person name="Schwenk D."/>
            <person name="Hadar Y."/>
            <person name="Yarden O."/>
            <person name="de Vries R.P."/>
            <person name="Wiebenga A."/>
            <person name="Stenlid J."/>
            <person name="Eastwood D."/>
            <person name="Grigoriev I.V."/>
            <person name="Berka R.M."/>
            <person name="Blanchette R.A."/>
            <person name="Kersten P."/>
            <person name="Martinez A.T."/>
            <person name="Vicuna R."/>
            <person name="Cullen D."/>
        </authorList>
    </citation>
    <scope>NUCLEOTIDE SEQUENCE [LARGE SCALE GENOMIC DNA]</scope>
    <source>
        <strain evidence="5 6">B</strain>
    </source>
</reference>
<dbReference type="PROSITE" id="PS50294">
    <property type="entry name" value="WD_REPEATS_REGION"/>
    <property type="match status" value="4"/>
</dbReference>
<dbReference type="InterPro" id="IPR036322">
    <property type="entry name" value="WD40_repeat_dom_sf"/>
</dbReference>
<dbReference type="InterPro" id="IPR019775">
    <property type="entry name" value="WD40_repeat_CS"/>
</dbReference>
<dbReference type="PROSITE" id="PS50082">
    <property type="entry name" value="WD_REPEATS_2"/>
    <property type="match status" value="4"/>
</dbReference>